<accession>A0A5P0ZHZ3</accession>
<dbReference type="PANTHER" id="PTHR46558">
    <property type="entry name" value="TRACRIPTIONAL REGULATORY PROTEIN-RELATED-RELATED"/>
    <property type="match status" value="1"/>
</dbReference>
<dbReference type="Proteomes" id="UP000380386">
    <property type="component" value="Unassembled WGS sequence"/>
</dbReference>
<dbReference type="PROSITE" id="PS50943">
    <property type="entry name" value="HTH_CROC1"/>
    <property type="match status" value="1"/>
</dbReference>
<dbReference type="InterPro" id="IPR001387">
    <property type="entry name" value="Cro/C1-type_HTH"/>
</dbReference>
<proteinExistence type="predicted"/>
<sequence>MEVSGKIIEARSSLGITQSELAEEINVTERTISNWENGARPARVSNYRKLAKVFNCSLDYLMKDSVDSKEETQTYLELGRNISKIVNFSSCASFWSKYAICEKESTLLLPVESSIGLMEKLSKGVTYHYYLNPSKACKLAKLARDFLFKWHKFNRSNLQLSKTSKTSMLIAQEKIFVDSSDCTIHLPLFPQKPTLFLRNLLINSIRHEENLDNYASNIKDPEYKELIEFVEDEIKQDKWLS</sequence>
<dbReference type="GO" id="GO:0003677">
    <property type="term" value="F:DNA binding"/>
    <property type="evidence" value="ECO:0007669"/>
    <property type="project" value="UniProtKB-KW"/>
</dbReference>
<organism evidence="3 4">
    <name type="scientific">Companilactobacillus mishanensis</name>
    <dbReference type="NCBI Taxonomy" id="2486008"/>
    <lineage>
        <taxon>Bacteria</taxon>
        <taxon>Bacillati</taxon>
        <taxon>Bacillota</taxon>
        <taxon>Bacilli</taxon>
        <taxon>Lactobacillales</taxon>
        <taxon>Lactobacillaceae</taxon>
        <taxon>Companilactobacillus</taxon>
    </lineage>
</organism>
<evidence type="ECO:0000313" key="4">
    <source>
        <dbReference type="Proteomes" id="UP000380386"/>
    </source>
</evidence>
<evidence type="ECO:0000256" key="1">
    <source>
        <dbReference type="ARBA" id="ARBA00023125"/>
    </source>
</evidence>
<evidence type="ECO:0000313" key="3">
    <source>
        <dbReference type="EMBL" id="MQS52680.1"/>
    </source>
</evidence>
<reference evidence="3 4" key="1">
    <citation type="journal article" date="2019" name="Syst. Appl. Microbiol.">
        <title>Polyphasic characterization of two novel Lactobacillus spp. isolated from blown salami packages: Description of Lactobacillus halodurans sp. nov. and Lactobacillus salsicarnum sp. nov.</title>
        <authorList>
            <person name="Schuster J.A."/>
            <person name="Klingl A."/>
            <person name="Vogel R.F."/>
            <person name="Ehrmann M.A."/>
        </authorList>
    </citation>
    <scope>NUCLEOTIDE SEQUENCE [LARGE SCALE GENOMIC DNA]</scope>
    <source>
        <strain evidence="3 4">TMW 1.2118</strain>
    </source>
</reference>
<evidence type="ECO:0000259" key="2">
    <source>
        <dbReference type="PROSITE" id="PS50943"/>
    </source>
</evidence>
<dbReference type="OrthoDB" id="1859224at2"/>
<dbReference type="Gene3D" id="1.10.260.40">
    <property type="entry name" value="lambda repressor-like DNA-binding domains"/>
    <property type="match status" value="1"/>
</dbReference>
<keyword evidence="1" id="KW-0238">DNA-binding</keyword>
<comment type="caution">
    <text evidence="3">The sequence shown here is derived from an EMBL/GenBank/DDBJ whole genome shotgun (WGS) entry which is preliminary data.</text>
</comment>
<dbReference type="PANTHER" id="PTHR46558:SF13">
    <property type="entry name" value="HTH-TYPE TRANSCRIPTIONAL REGULATOR IMMR"/>
    <property type="match status" value="1"/>
</dbReference>
<gene>
    <name evidence="3" type="ORF">FHL02_06560</name>
</gene>
<dbReference type="CDD" id="cd00093">
    <property type="entry name" value="HTH_XRE"/>
    <property type="match status" value="1"/>
</dbReference>
<feature type="domain" description="HTH cro/C1-type" evidence="2">
    <location>
        <begin position="7"/>
        <end position="61"/>
    </location>
</feature>
<dbReference type="SMART" id="SM00530">
    <property type="entry name" value="HTH_XRE"/>
    <property type="match status" value="1"/>
</dbReference>
<dbReference type="SUPFAM" id="SSF47413">
    <property type="entry name" value="lambda repressor-like DNA-binding domains"/>
    <property type="match status" value="1"/>
</dbReference>
<dbReference type="RefSeq" id="WP_153383197.1">
    <property type="nucleotide sequence ID" value="NZ_VDFM01000007.1"/>
</dbReference>
<dbReference type="InterPro" id="IPR010982">
    <property type="entry name" value="Lambda_DNA-bd_dom_sf"/>
</dbReference>
<dbReference type="AlphaFoldDB" id="A0A5P0ZHZ3"/>
<dbReference type="Pfam" id="PF01381">
    <property type="entry name" value="HTH_3"/>
    <property type="match status" value="1"/>
</dbReference>
<dbReference type="EMBL" id="VDFM01000007">
    <property type="protein sequence ID" value="MQS52680.1"/>
    <property type="molecule type" value="Genomic_DNA"/>
</dbReference>
<name>A0A5P0ZHZ3_9LACO</name>
<protein>
    <submittedName>
        <fullName evidence="3">Helix-turn-helix transcriptional regulator</fullName>
    </submittedName>
</protein>